<dbReference type="GO" id="GO:0006935">
    <property type="term" value="P:chemotaxis"/>
    <property type="evidence" value="ECO:0007669"/>
    <property type="project" value="UniProtKB-KW"/>
</dbReference>
<dbReference type="GO" id="GO:0043491">
    <property type="term" value="P:phosphatidylinositol 3-kinase/protein kinase B signal transduction"/>
    <property type="evidence" value="ECO:0007669"/>
    <property type="project" value="UniProtKB-ARBA"/>
</dbReference>
<sequence>MEAFSQIILEYPELMYGGVGVTAFVTGGALIYKIATRKKPTHASVNCWFCNENTVVPYGNRNCWDCPSCEQYNGFQENGDYNKTIPAQHKANLNHGVSGSFPSSETPKIQQWVNCQMLLCKKCNNNQTLKIKQLASFIPRDDENYDEEIEAYKHHLEQTYKLCRPCQTAVEYYIKYQNRQLRTVLLNHQLRRSVKSFEKNSYSLSPPLGVTLLRALAFLVCAFLVATAFCEFPDQPLSSSGPQTVNDGVTPLKTLNESTSKNNSSGNLPVWQGLLDLLPNNVTQNVKLIWQHGKDNQLVVVSVGLLTCLTSIFLAGSARLRRIDAVASVLWFLVLCLFLADSYWPGASGWMDTAKNSSITLCCLVSFASALATRKPQGLRRGKYRRYLAGSSATPTFSNQAPLFFPDLAESFIPTPPPNLSKLISCQQSRYKCSDSPSSLPGRLSRTLCLGTIPSIRRTDSGYLFSGSRPTSQYKDSPPSDYFSLKSWSHPSSPSHSPTPSIAGSCISSSESTRRRPLISPARLNICSQKQWHFCPDPEPKLFSTPPASPAYSTVGPDSPIYSGRFSPDISPFQSQNDLSLRHGSVIDKEEKSERASSSGSSSCVVGTTTQVLESTPPPKGLFSRLSLPGILTRCVTPGLRDSSPSLDGSLRSLQPPGERDTSGVKMCLILQSNEVPCVDSPALTPENWLHFSRKEHTRKYGMQEEWGKEGVQEIIMDFLLPNGIFLKFPVSRNDTIKNIKKMVWKNARSEALFGALGDPDAYVFTCINQTAEREELEEESRRISDVRPFMCVLRLVGRQGDRVEKLTNTQISLLIGKGLHEFEAQKNHEVNEFRTKMRTFCEEKAQDQQMLPWHQWMEYSFPCDLEPCCSPPQCRSSKSKNTKKIFVNVKFEACDESFMLQQDPKDHPVALIRSALKKKATVFRSVRQEPEDYTLQVNGSWEFIYGKHPLCQFKYIFSCLRNGQNPHLTMVHHSTISAYQEEQGRMCSQVFKSRSLSRPPPLPLRKQNTASLWSINEPFCIHLLQGSRVNADEGMKLVVQAGLFHGSELLCKVVTSSEVTVCSEPLWDQKLEFDINVADLPRMSRLCFALYAVIEKTKKPRGTKKKNKRADCPIAWVNTMVFDYKDQLKTGEFLLSTWPSVPDDKSELLNPMGTVEKNPNVDSAAGLLICFPNIRPHPLYYPPLDKINYIERNGDASFATKEENMKLKEIMDNKNYTEFFEDEKELLWKLRAEVRDHYPESLSKLLLITKWNKREDVVQMVSLLRNWPDLPAIHALELLDYSFPDPAVRSFTIRCLRKLSDDELLQYLIQLVQVLKYESYLDCDLTTFLLERALSNRRIGHFLFWHLKSEIHVPSVTLRFGLILEAYCRGNIHHIKLLTKQNEALSKMKALSDFVKSGSQKMTAEDLKLCIRQESYLEALSDLLSPLNPSIILAEICTDKCRFMDSKMKPLWLMYKNHWAQGEMVGIIFKNGDDLRQDMLTLQMIQLMETLWKKEGLDLRMIPYGCLSTGNKMGLIEVVKNSDTIANIQRNNSNSAATAAFNKDALLNWLKSKNPEDTLDQAIEEFTLSCAGYCVATYVLGIGDRHNDNIMIRETGQLFHIDFGHFLGNFKRKLGINRERVPFILTYDFVHVIQQGRTNNSEKFERFREYCERAYKILCRNGTLFVNLFAMMKAAGLPELTSFKDIQYLKDSLALGKSEEEALKNFKVKFNEALRESWKTKVNWMMHSLAKDNRPTQKKEKLDQEGATGAGGMNREEAPGKSPEDMYIQQKVRVLLMLKKMGSNLTPSEEAFLRNYAGVVHSQMSQLPQHNIDQGAEDVVMAFSRSETEDRRQ</sequence>
<dbReference type="FunFam" id="3.30.1010.10:FF:000005">
    <property type="entry name" value="Phosphatidylinositol 4,5-bisphosphate 3-kinase catalytic subunit beta"/>
    <property type="match status" value="1"/>
</dbReference>
<dbReference type="InterPro" id="IPR000341">
    <property type="entry name" value="PI3K_Ras-bd_dom"/>
</dbReference>
<keyword evidence="17" id="KW-0067">ATP-binding</keyword>
<feature type="transmembrane region" description="Helical" evidence="31">
    <location>
        <begin position="325"/>
        <end position="344"/>
    </location>
</feature>
<evidence type="ECO:0000256" key="29">
    <source>
        <dbReference type="ARBA" id="ARBA00075758"/>
    </source>
</evidence>
<dbReference type="InterPro" id="IPR015433">
    <property type="entry name" value="PI3/4_kinase"/>
</dbReference>
<dbReference type="GO" id="GO:0048015">
    <property type="term" value="P:phosphatidylinositol-mediated signaling"/>
    <property type="evidence" value="ECO:0007669"/>
    <property type="project" value="TreeGrafter"/>
</dbReference>
<evidence type="ECO:0000256" key="31">
    <source>
        <dbReference type="SAM" id="Phobius"/>
    </source>
</evidence>
<dbReference type="GO" id="GO:0007166">
    <property type="term" value="P:cell surface receptor signaling pathway"/>
    <property type="evidence" value="ECO:0007669"/>
    <property type="project" value="UniProtKB-ARBA"/>
</dbReference>
<dbReference type="GO" id="GO:0035005">
    <property type="term" value="F:1-phosphatidylinositol-4-phosphate 3-kinase activity"/>
    <property type="evidence" value="ECO:0007669"/>
    <property type="project" value="TreeGrafter"/>
</dbReference>
<dbReference type="GO" id="GO:0008013">
    <property type="term" value="F:beta-catenin binding"/>
    <property type="evidence" value="ECO:0007669"/>
    <property type="project" value="InterPro"/>
</dbReference>
<evidence type="ECO:0000256" key="15">
    <source>
        <dbReference type="ARBA" id="ARBA00022777"/>
    </source>
</evidence>
<dbReference type="GO" id="GO:0002250">
    <property type="term" value="P:adaptive immune response"/>
    <property type="evidence" value="ECO:0007669"/>
    <property type="project" value="UniProtKB-KW"/>
</dbReference>
<evidence type="ECO:0000256" key="9">
    <source>
        <dbReference type="ARBA" id="ARBA00022500"/>
    </source>
</evidence>
<feature type="compositionally biased region" description="Basic and acidic residues" evidence="30">
    <location>
        <begin position="1734"/>
        <end position="1745"/>
    </location>
</feature>
<keyword evidence="20" id="KW-0443">Lipid metabolism</keyword>
<dbReference type="GO" id="GO:0022603">
    <property type="term" value="P:regulation of anatomical structure morphogenesis"/>
    <property type="evidence" value="ECO:0007669"/>
    <property type="project" value="UniProtKB-ARBA"/>
</dbReference>
<dbReference type="GO" id="GO:0046934">
    <property type="term" value="F:1-phosphatidylinositol-4,5-bisphosphate 3-kinase activity"/>
    <property type="evidence" value="ECO:0007669"/>
    <property type="project" value="UniProtKB-EC"/>
</dbReference>
<dbReference type="GO" id="GO:0051094">
    <property type="term" value="P:positive regulation of developmental process"/>
    <property type="evidence" value="ECO:0007669"/>
    <property type="project" value="UniProtKB-ARBA"/>
</dbReference>
<organism evidence="37 38">
    <name type="scientific">Solea senegalensis</name>
    <name type="common">Senegalese sole</name>
    <dbReference type="NCBI Taxonomy" id="28829"/>
    <lineage>
        <taxon>Eukaryota</taxon>
        <taxon>Metazoa</taxon>
        <taxon>Chordata</taxon>
        <taxon>Craniata</taxon>
        <taxon>Vertebrata</taxon>
        <taxon>Euteleostomi</taxon>
        <taxon>Actinopterygii</taxon>
        <taxon>Neopterygii</taxon>
        <taxon>Teleostei</taxon>
        <taxon>Neoteleostei</taxon>
        <taxon>Acanthomorphata</taxon>
        <taxon>Carangaria</taxon>
        <taxon>Pleuronectiformes</taxon>
        <taxon>Pleuronectoidei</taxon>
        <taxon>Soleidae</taxon>
        <taxon>Solea</taxon>
    </lineage>
</organism>
<evidence type="ECO:0000259" key="33">
    <source>
        <dbReference type="PROSITE" id="PS51544"/>
    </source>
</evidence>
<dbReference type="EC" id="2.7.1.137" evidence="7"/>
<dbReference type="PROSITE" id="PS51546">
    <property type="entry name" value="PI3K_RBD"/>
    <property type="match status" value="1"/>
</dbReference>
<comment type="similarity">
    <text evidence="5">Belongs to the PI3/PI4-kinase family. Type III PI4K subfamily.</text>
</comment>
<keyword evidence="19 31" id="KW-1133">Transmembrane helix</keyword>
<evidence type="ECO:0000259" key="34">
    <source>
        <dbReference type="PROSITE" id="PS51545"/>
    </source>
</evidence>
<keyword evidence="9" id="KW-0145">Chemotaxis</keyword>
<comment type="pathway">
    <text evidence="4">Lipid metabolism.</text>
</comment>
<keyword evidence="18" id="KW-0391">Immunity</keyword>
<dbReference type="EC" id="2.7.1.153" evidence="6"/>
<dbReference type="PROSITE" id="PS00915">
    <property type="entry name" value="PI3_4_KINASE_1"/>
    <property type="match status" value="1"/>
</dbReference>
<comment type="subcellular location">
    <subcellularLocation>
        <location evidence="2">Cytoplasm</location>
    </subcellularLocation>
    <subcellularLocation>
        <location evidence="1">Nucleus inner membrane</location>
        <topology evidence="1">Multi-pass membrane protein</topology>
    </subcellularLocation>
</comment>
<dbReference type="Pfam" id="PF02192">
    <property type="entry name" value="PI3K_p85B"/>
    <property type="match status" value="1"/>
</dbReference>
<reference evidence="37 38" key="1">
    <citation type="journal article" date="2021" name="Sci. Rep.">
        <title>Chromosome anchoring in Senegalese sole (Solea senegalensis) reveals sex-associated markers and genome rearrangements in flatfish.</title>
        <authorList>
            <person name="Guerrero-Cozar I."/>
            <person name="Gomez-Garrido J."/>
            <person name="Berbel C."/>
            <person name="Martinez-Blanch J.F."/>
            <person name="Alioto T."/>
            <person name="Claros M.G."/>
            <person name="Gagnaire P.A."/>
            <person name="Manchado M."/>
        </authorList>
    </citation>
    <scope>NUCLEOTIDE SEQUENCE [LARGE SCALE GENOMIC DNA]</scope>
    <source>
        <strain evidence="37">Sse05_10M</strain>
    </source>
</reference>
<dbReference type="GO" id="GO:0016477">
    <property type="term" value="P:cell migration"/>
    <property type="evidence" value="ECO:0007669"/>
    <property type="project" value="TreeGrafter"/>
</dbReference>
<dbReference type="InterPro" id="IPR002420">
    <property type="entry name" value="PI3K-type_C2_dom"/>
</dbReference>
<dbReference type="SMART" id="SM00145">
    <property type="entry name" value="PI3Ka"/>
    <property type="match status" value="1"/>
</dbReference>
<dbReference type="SMART" id="SM00144">
    <property type="entry name" value="PI3K_rbd"/>
    <property type="match status" value="1"/>
</dbReference>
<evidence type="ECO:0000259" key="35">
    <source>
        <dbReference type="PROSITE" id="PS51546"/>
    </source>
</evidence>
<keyword evidence="24" id="KW-0539">Nucleus</keyword>
<dbReference type="PANTHER" id="PTHR10048:SF35">
    <property type="entry name" value="PHOSPHATIDYLINOSITOL 4,5-BISPHOSPHATE 3-KINASE CATALYTIC SUBUNIT DELTA ISOFORM"/>
    <property type="match status" value="1"/>
</dbReference>
<evidence type="ECO:0000256" key="23">
    <source>
        <dbReference type="ARBA" id="ARBA00023198"/>
    </source>
</evidence>
<evidence type="ECO:0000256" key="16">
    <source>
        <dbReference type="ARBA" id="ARBA00022782"/>
    </source>
</evidence>
<dbReference type="GO" id="GO:0006954">
    <property type="term" value="P:inflammatory response"/>
    <property type="evidence" value="ECO:0007669"/>
    <property type="project" value="UniProtKB-KW"/>
</dbReference>
<dbReference type="PROSITE" id="PS51545">
    <property type="entry name" value="PIK_HELICAL"/>
    <property type="match status" value="1"/>
</dbReference>
<evidence type="ECO:0000259" key="36">
    <source>
        <dbReference type="PROSITE" id="PS51547"/>
    </source>
</evidence>
<evidence type="ECO:0000256" key="7">
    <source>
        <dbReference type="ARBA" id="ARBA00012073"/>
    </source>
</evidence>
<dbReference type="InterPro" id="IPR018617">
    <property type="entry name" value="Ima1_N"/>
</dbReference>
<evidence type="ECO:0000256" key="6">
    <source>
        <dbReference type="ARBA" id="ARBA00012010"/>
    </source>
</evidence>
<feature type="domain" description="PI3K-RBD" evidence="35">
    <location>
        <begin position="883"/>
        <end position="973"/>
    </location>
</feature>
<evidence type="ECO:0000256" key="8">
    <source>
        <dbReference type="ARBA" id="ARBA00022490"/>
    </source>
</evidence>
<comment type="catalytic activity">
    <reaction evidence="25">
        <text>a 1,2-diacyl-sn-glycero-3-phospho-(1D-myo-inositol-4,5-bisphosphate) + ATP = a 1,2-diacyl-sn-glycero-3-phospho-(1D-myo-inositol-3,4,5-trisphosphate) + ADP + H(+)</text>
        <dbReference type="Rhea" id="RHEA:21292"/>
        <dbReference type="ChEBI" id="CHEBI:15378"/>
        <dbReference type="ChEBI" id="CHEBI:30616"/>
        <dbReference type="ChEBI" id="CHEBI:57836"/>
        <dbReference type="ChEBI" id="CHEBI:58456"/>
        <dbReference type="ChEBI" id="CHEBI:456216"/>
        <dbReference type="EC" id="2.7.1.153"/>
    </reaction>
    <physiologicalReaction direction="left-to-right" evidence="25">
        <dbReference type="Rhea" id="RHEA:21293"/>
    </physiologicalReaction>
</comment>
<gene>
    <name evidence="37" type="ORF">JOB18_049014</name>
</gene>
<dbReference type="GO" id="GO:0016303">
    <property type="term" value="F:1-phosphatidylinositol-3-kinase activity"/>
    <property type="evidence" value="ECO:0007669"/>
    <property type="project" value="UniProtKB-EC"/>
</dbReference>
<keyword evidence="12" id="KW-0808">Transferase</keyword>
<dbReference type="GO" id="GO:0030154">
    <property type="term" value="P:cell differentiation"/>
    <property type="evidence" value="ECO:0007669"/>
    <property type="project" value="UniProtKB-KW"/>
</dbReference>
<keyword evidence="22 31" id="KW-0472">Membrane</keyword>
<evidence type="ECO:0000256" key="5">
    <source>
        <dbReference type="ARBA" id="ARBA00006209"/>
    </source>
</evidence>
<evidence type="ECO:0000256" key="10">
    <source>
        <dbReference type="ARBA" id="ARBA00022553"/>
    </source>
</evidence>
<feature type="domain" description="C2 PI3K-type" evidence="36">
    <location>
        <begin position="1016"/>
        <end position="1173"/>
    </location>
</feature>
<dbReference type="EMBL" id="JAGKHQ010000003">
    <property type="protein sequence ID" value="KAG7521464.1"/>
    <property type="molecule type" value="Genomic_DNA"/>
</dbReference>
<evidence type="ECO:0000256" key="22">
    <source>
        <dbReference type="ARBA" id="ARBA00023136"/>
    </source>
</evidence>
<dbReference type="Pfam" id="PF06384">
    <property type="entry name" value="ICAT"/>
    <property type="match status" value="1"/>
</dbReference>
<dbReference type="Pfam" id="PF09779">
    <property type="entry name" value="Ima1_N"/>
    <property type="match status" value="1"/>
</dbReference>
<keyword evidence="16" id="KW-0221">Differentiation</keyword>
<dbReference type="GO" id="GO:0042113">
    <property type="term" value="P:B cell activation"/>
    <property type="evidence" value="ECO:0007669"/>
    <property type="project" value="UniProtKB-ARBA"/>
</dbReference>
<feature type="compositionally biased region" description="Low complexity" evidence="30">
    <location>
        <begin position="487"/>
        <end position="511"/>
    </location>
</feature>
<evidence type="ECO:0000256" key="11">
    <source>
        <dbReference type="ARBA" id="ARBA00022588"/>
    </source>
</evidence>
<protein>
    <recommendedName>
        <fullName evidence="28">Phosphatidylinositol 4,5-bisphosphate 3-kinase catalytic subunit delta isoform</fullName>
        <ecNumber evidence="7">2.7.1.137</ecNumber>
        <ecNumber evidence="6">2.7.1.153</ecNumber>
    </recommendedName>
    <alternativeName>
        <fullName evidence="29">Phosphatidylinositol 4,5-bisphosphate 3-kinase 110 kDa catalytic subunit delta</fullName>
    </alternativeName>
</protein>
<evidence type="ECO:0000256" key="4">
    <source>
        <dbReference type="ARBA" id="ARBA00005189"/>
    </source>
</evidence>
<feature type="domain" description="PI3K-ABD" evidence="33">
    <location>
        <begin position="711"/>
        <end position="800"/>
    </location>
</feature>
<feature type="domain" description="PIK helical" evidence="34">
    <location>
        <begin position="1194"/>
        <end position="1371"/>
    </location>
</feature>
<dbReference type="Pfam" id="PF00794">
    <property type="entry name" value="PI3K_rbd"/>
    <property type="match status" value="1"/>
</dbReference>
<evidence type="ECO:0000256" key="25">
    <source>
        <dbReference type="ARBA" id="ARBA00023981"/>
    </source>
</evidence>
<keyword evidence="8" id="KW-0963">Cytoplasm</keyword>
<dbReference type="GO" id="GO:0005637">
    <property type="term" value="C:nuclear inner membrane"/>
    <property type="evidence" value="ECO:0007669"/>
    <property type="project" value="UniProtKB-SubCell"/>
</dbReference>
<dbReference type="GO" id="GO:0051240">
    <property type="term" value="P:positive regulation of multicellular organismal process"/>
    <property type="evidence" value="ECO:0007669"/>
    <property type="project" value="UniProtKB-ARBA"/>
</dbReference>
<dbReference type="PROSITE" id="PS51547">
    <property type="entry name" value="C2_PI3K"/>
    <property type="match status" value="1"/>
</dbReference>
<evidence type="ECO:0000256" key="24">
    <source>
        <dbReference type="ARBA" id="ARBA00023242"/>
    </source>
</evidence>
<feature type="transmembrane region" description="Helical" evidence="31">
    <location>
        <begin position="208"/>
        <end position="229"/>
    </location>
</feature>
<dbReference type="Pfam" id="PF00454">
    <property type="entry name" value="PI3_PI4_kinase"/>
    <property type="match status" value="1"/>
</dbReference>
<dbReference type="GO" id="GO:0045087">
    <property type="term" value="P:innate immune response"/>
    <property type="evidence" value="ECO:0007669"/>
    <property type="project" value="UniProtKB-KW"/>
</dbReference>
<dbReference type="InterPro" id="IPR018861">
    <property type="entry name" value="TMEM201_C"/>
</dbReference>
<evidence type="ECO:0000256" key="12">
    <source>
        <dbReference type="ARBA" id="ARBA00022679"/>
    </source>
</evidence>
<keyword evidence="14" id="KW-0547">Nucleotide-binding</keyword>
<feature type="region of interest" description="Disordered" evidence="30">
    <location>
        <begin position="485"/>
        <end position="514"/>
    </location>
</feature>
<dbReference type="Pfam" id="PF00792">
    <property type="entry name" value="PI3K_C2"/>
    <property type="match status" value="1"/>
</dbReference>
<keyword evidence="23" id="KW-0395">Inflammatory response</keyword>
<dbReference type="GO" id="GO:0005524">
    <property type="term" value="F:ATP binding"/>
    <property type="evidence" value="ECO:0007669"/>
    <property type="project" value="UniProtKB-KW"/>
</dbReference>
<dbReference type="CDD" id="cd08693">
    <property type="entry name" value="C2_PI3K_class_I_beta_delta"/>
    <property type="match status" value="1"/>
</dbReference>
<evidence type="ECO:0000256" key="2">
    <source>
        <dbReference type="ARBA" id="ARBA00004496"/>
    </source>
</evidence>
<feature type="compositionally biased region" description="Polar residues" evidence="30">
    <location>
        <begin position="604"/>
        <end position="614"/>
    </location>
</feature>
<dbReference type="Pfam" id="PF10476">
    <property type="entry name" value="DUF2448"/>
    <property type="match status" value="1"/>
</dbReference>
<evidence type="ECO:0000256" key="18">
    <source>
        <dbReference type="ARBA" id="ARBA00022859"/>
    </source>
</evidence>
<dbReference type="InterPro" id="IPR000403">
    <property type="entry name" value="PI3/4_kinase_cat_dom"/>
</dbReference>
<dbReference type="FunFam" id="2.60.40.150:FF:000046">
    <property type="entry name" value="Phosphatidylinositol 4,5-bisphosphate 3-kinase catalytic subunit"/>
    <property type="match status" value="1"/>
</dbReference>
<evidence type="ECO:0000313" key="37">
    <source>
        <dbReference type="EMBL" id="KAG7521464.1"/>
    </source>
</evidence>
<dbReference type="SMART" id="SM00146">
    <property type="entry name" value="PI3Kc"/>
    <property type="match status" value="1"/>
</dbReference>
<comment type="pathway">
    <text evidence="3">Phospholipid metabolism; phosphatidylinositol phosphate biosynthesis.</text>
</comment>
<dbReference type="FunFam" id="1.25.40.70:FF:000008">
    <property type="entry name" value="Phosphatidylinositol 4,5-bisphosphate 3-kinase catalytic subunit"/>
    <property type="match status" value="1"/>
</dbReference>
<feature type="compositionally biased region" description="Basic and acidic residues" evidence="30">
    <location>
        <begin position="1755"/>
        <end position="1764"/>
    </location>
</feature>
<name>A0AAV6SX92_SOLSE</name>
<evidence type="ECO:0000256" key="27">
    <source>
        <dbReference type="ARBA" id="ARBA00051347"/>
    </source>
</evidence>
<dbReference type="InterPro" id="IPR001263">
    <property type="entry name" value="PI3K_accessory_dom"/>
</dbReference>
<dbReference type="InterPro" id="IPR003113">
    <property type="entry name" value="PI3K_ABD"/>
</dbReference>
<proteinExistence type="inferred from homology"/>
<dbReference type="GO" id="GO:0010628">
    <property type="term" value="P:positive regulation of gene expression"/>
    <property type="evidence" value="ECO:0007669"/>
    <property type="project" value="UniProtKB-ARBA"/>
</dbReference>
<comment type="catalytic activity">
    <reaction evidence="27">
        <text>1-octadecanoyl-2-(5Z,8Z,11Z,14Z)-eicosatetraenoyl-sn-glycero-3-phospho-1D-myo-inositol 4,5-bisphosphate + ATP = 1-octadecanoyl-2-(5Z,8Z,11Z,14Z-eicosatetraenoyl)-sn-glycero-3-phospho-(1D-myo-inositol 3,4,5-triphosphate) + ADP + H(+)</text>
        <dbReference type="Rhea" id="RHEA:43396"/>
        <dbReference type="ChEBI" id="CHEBI:15378"/>
        <dbReference type="ChEBI" id="CHEBI:30616"/>
        <dbReference type="ChEBI" id="CHEBI:77137"/>
        <dbReference type="ChEBI" id="CHEBI:83243"/>
        <dbReference type="ChEBI" id="CHEBI:456216"/>
    </reaction>
    <physiologicalReaction direction="left-to-right" evidence="27">
        <dbReference type="Rhea" id="RHEA:43397"/>
    </physiologicalReaction>
</comment>
<feature type="domain" description="PI3K/PI4K catalytic" evidence="32">
    <location>
        <begin position="1438"/>
        <end position="1719"/>
    </location>
</feature>
<feature type="region of interest" description="Disordered" evidence="30">
    <location>
        <begin position="1734"/>
        <end position="1764"/>
    </location>
</feature>
<keyword evidence="11" id="KW-0399">Innate immunity</keyword>
<feature type="transmembrane region" description="Helical" evidence="31">
    <location>
        <begin position="298"/>
        <end position="318"/>
    </location>
</feature>
<keyword evidence="15" id="KW-0418">Kinase</keyword>
<feature type="transmembrane region" description="Helical" evidence="31">
    <location>
        <begin position="14"/>
        <end position="32"/>
    </location>
</feature>
<dbReference type="GO" id="GO:0005829">
    <property type="term" value="C:cytosol"/>
    <property type="evidence" value="ECO:0007669"/>
    <property type="project" value="UniProtKB-ARBA"/>
</dbReference>
<dbReference type="Proteomes" id="UP000693946">
    <property type="component" value="Linkage Group LG11"/>
</dbReference>
<dbReference type="FunFam" id="3.10.20.770:FF:000002">
    <property type="entry name" value="Phosphatidylinositol 4,5-bisphosphate 3-kinase catalytic subunit"/>
    <property type="match status" value="1"/>
</dbReference>
<evidence type="ECO:0000256" key="30">
    <source>
        <dbReference type="SAM" id="MobiDB-lite"/>
    </source>
</evidence>
<accession>A0AAV6SX92</accession>
<keyword evidence="10" id="KW-0597">Phosphoprotein</keyword>
<evidence type="ECO:0000259" key="32">
    <source>
        <dbReference type="PROSITE" id="PS50290"/>
    </source>
</evidence>
<dbReference type="GO" id="GO:0005942">
    <property type="term" value="C:phosphatidylinositol 3-kinase complex"/>
    <property type="evidence" value="ECO:0007669"/>
    <property type="project" value="TreeGrafter"/>
</dbReference>
<dbReference type="FunFam" id="1.10.1070.11:FF:000001">
    <property type="entry name" value="Phosphatidylinositol 4,5-bisphosphate 3-kinase catalytic subunit"/>
    <property type="match status" value="1"/>
</dbReference>
<evidence type="ECO:0000256" key="13">
    <source>
        <dbReference type="ARBA" id="ARBA00022692"/>
    </source>
</evidence>
<evidence type="ECO:0000256" key="19">
    <source>
        <dbReference type="ARBA" id="ARBA00022989"/>
    </source>
</evidence>
<dbReference type="PROSITE" id="PS51544">
    <property type="entry name" value="PI3K_ABD"/>
    <property type="match status" value="1"/>
</dbReference>
<evidence type="ECO:0000256" key="14">
    <source>
        <dbReference type="ARBA" id="ARBA00022741"/>
    </source>
</evidence>
<dbReference type="CDD" id="cd00872">
    <property type="entry name" value="PI3Ka_I"/>
    <property type="match status" value="1"/>
</dbReference>
<evidence type="ECO:0000256" key="28">
    <source>
        <dbReference type="ARBA" id="ARBA00067682"/>
    </source>
</evidence>
<dbReference type="PROSITE" id="PS00916">
    <property type="entry name" value="PI3_4_KINASE_2"/>
    <property type="match status" value="1"/>
</dbReference>
<evidence type="ECO:0000256" key="17">
    <source>
        <dbReference type="ARBA" id="ARBA00022840"/>
    </source>
</evidence>
<evidence type="ECO:0000256" key="21">
    <source>
        <dbReference type="ARBA" id="ARBA00023130"/>
    </source>
</evidence>
<keyword evidence="13 31" id="KW-0812">Transmembrane</keyword>
<comment type="catalytic activity">
    <reaction evidence="26">
        <text>a 1,2-diacyl-sn-glycero-3-phospho-(1D-myo-inositol) + ATP = a 1,2-diacyl-sn-glycero-3-phospho-(1D-myo-inositol-3-phosphate) + ADP + H(+)</text>
        <dbReference type="Rhea" id="RHEA:12709"/>
        <dbReference type="ChEBI" id="CHEBI:15378"/>
        <dbReference type="ChEBI" id="CHEBI:30616"/>
        <dbReference type="ChEBI" id="CHEBI:57880"/>
        <dbReference type="ChEBI" id="CHEBI:58088"/>
        <dbReference type="ChEBI" id="CHEBI:456216"/>
        <dbReference type="EC" id="2.7.1.137"/>
    </reaction>
    <physiologicalReaction direction="left-to-right" evidence="26">
        <dbReference type="Rhea" id="RHEA:12710"/>
    </physiologicalReaction>
</comment>
<dbReference type="Pfam" id="PF00613">
    <property type="entry name" value="PI3Ka"/>
    <property type="match status" value="1"/>
</dbReference>
<dbReference type="InterPro" id="IPR009428">
    <property type="entry name" value="ICAT_dom"/>
</dbReference>
<dbReference type="PANTHER" id="PTHR10048">
    <property type="entry name" value="PHOSPHATIDYLINOSITOL KINASE"/>
    <property type="match status" value="1"/>
</dbReference>
<dbReference type="GO" id="GO:2000026">
    <property type="term" value="P:regulation of multicellular organismal development"/>
    <property type="evidence" value="ECO:0007669"/>
    <property type="project" value="UniProtKB-ARBA"/>
</dbReference>
<keyword evidence="21" id="KW-1064">Adaptive immunity</keyword>
<dbReference type="InterPro" id="IPR018936">
    <property type="entry name" value="PI3/4_kinase_CS"/>
</dbReference>
<dbReference type="SMART" id="SM00142">
    <property type="entry name" value="PI3K_C2"/>
    <property type="match status" value="1"/>
</dbReference>
<evidence type="ECO:0000256" key="1">
    <source>
        <dbReference type="ARBA" id="ARBA00004473"/>
    </source>
</evidence>
<feature type="region of interest" description="Disordered" evidence="30">
    <location>
        <begin position="545"/>
        <end position="577"/>
    </location>
</feature>
<evidence type="ECO:0000256" key="26">
    <source>
        <dbReference type="ARBA" id="ARBA00023985"/>
    </source>
</evidence>
<evidence type="ECO:0000256" key="20">
    <source>
        <dbReference type="ARBA" id="ARBA00023098"/>
    </source>
</evidence>
<feature type="region of interest" description="Disordered" evidence="30">
    <location>
        <begin position="589"/>
        <end position="618"/>
    </location>
</feature>
<dbReference type="GO" id="GO:0005886">
    <property type="term" value="C:plasma membrane"/>
    <property type="evidence" value="ECO:0007669"/>
    <property type="project" value="TreeGrafter"/>
</dbReference>
<dbReference type="PROSITE" id="PS50290">
    <property type="entry name" value="PI3_4_KINASE_3"/>
    <property type="match status" value="1"/>
</dbReference>
<dbReference type="SMART" id="SM00143">
    <property type="entry name" value="PI3K_p85B"/>
    <property type="match status" value="1"/>
</dbReference>
<evidence type="ECO:0000313" key="38">
    <source>
        <dbReference type="Proteomes" id="UP000693946"/>
    </source>
</evidence>
<comment type="caution">
    <text evidence="37">The sequence shown here is derived from an EMBL/GenBank/DDBJ whole genome shotgun (WGS) entry which is preliminary data.</text>
</comment>
<evidence type="ECO:0000256" key="3">
    <source>
        <dbReference type="ARBA" id="ARBA00004805"/>
    </source>
</evidence>
<keyword evidence="38" id="KW-1185">Reference proteome</keyword>